<name>A0A1X9I9M6_9CAUD</name>
<dbReference type="PANTHER" id="PTHR11241">
    <property type="entry name" value="DEOXYURIDINE 5'-TRIPHOSPHATE NUCLEOTIDOHYDROLASE"/>
    <property type="match status" value="1"/>
</dbReference>
<evidence type="ECO:0000256" key="3">
    <source>
        <dbReference type="ARBA" id="ARBA00022801"/>
    </source>
</evidence>
<evidence type="ECO:0000256" key="4">
    <source>
        <dbReference type="ARBA" id="ARBA00023080"/>
    </source>
</evidence>
<dbReference type="GO" id="GO:0000287">
    <property type="term" value="F:magnesium ion binding"/>
    <property type="evidence" value="ECO:0007669"/>
    <property type="project" value="InterPro"/>
</dbReference>
<dbReference type="GO" id="GO:0046081">
    <property type="term" value="P:dUTP catabolic process"/>
    <property type="evidence" value="ECO:0007669"/>
    <property type="project" value="InterPro"/>
</dbReference>
<dbReference type="GO" id="GO:0004170">
    <property type="term" value="F:dUTP diphosphatase activity"/>
    <property type="evidence" value="ECO:0007669"/>
    <property type="project" value="UniProtKB-EC"/>
</dbReference>
<evidence type="ECO:0000313" key="6">
    <source>
        <dbReference type="EMBL" id="ANT44718.1"/>
    </source>
</evidence>
<comment type="similarity">
    <text evidence="1">Belongs to the dUTPase family.</text>
</comment>
<accession>A0A1X9I9M6</accession>
<gene>
    <name evidence="6" type="ORF">vB_SscM-1_055</name>
</gene>
<organism evidence="6 7">
    <name type="scientific">Staphylococcus phage vB_SscM-1</name>
    <dbReference type="NCBI Taxonomy" id="1868844"/>
    <lineage>
        <taxon>Viruses</taxon>
        <taxon>Duplodnaviria</taxon>
        <taxon>Heunggongvirae</taxon>
        <taxon>Uroviricota</taxon>
        <taxon>Caudoviricetes</taxon>
        <taxon>Herelleviridae</taxon>
        <taxon>Twortvirinae</taxon>
        <taxon>Sciuriunavirus</taxon>
        <taxon>Sciuriunavirus SscM1</taxon>
    </lineage>
</organism>
<keyword evidence="7" id="KW-1185">Reference proteome</keyword>
<sequence length="143" mass="15397">MEKLNVMLLNEKAKAPNRANPTDSGLDLYATERIEIEPHSSAIVPTGIAIDLPLGVEAQVRPKSGITSKTGVRVQLGTVDQSYRGEIGVMVDNIYPFKTVIEKGKKIAQLVIAPVLYPEVNVVDSFEGESDRGENGFGSTGLD</sequence>
<dbReference type="Pfam" id="PF00692">
    <property type="entry name" value="dUTPase"/>
    <property type="match status" value="1"/>
</dbReference>
<evidence type="ECO:0000313" key="7">
    <source>
        <dbReference type="Proteomes" id="UP000224459"/>
    </source>
</evidence>
<keyword evidence="4" id="KW-0546">Nucleotide metabolism</keyword>
<dbReference type="CDD" id="cd07557">
    <property type="entry name" value="trimeric_dUTPase"/>
    <property type="match status" value="1"/>
</dbReference>
<protein>
    <recommendedName>
        <fullName evidence="2">dUTP diphosphatase</fullName>
        <ecNumber evidence="2">3.6.1.23</ecNumber>
    </recommendedName>
</protein>
<proteinExistence type="inferred from homology"/>
<dbReference type="GO" id="GO:0006226">
    <property type="term" value="P:dUMP biosynthetic process"/>
    <property type="evidence" value="ECO:0007669"/>
    <property type="project" value="InterPro"/>
</dbReference>
<dbReference type="InterPro" id="IPR029054">
    <property type="entry name" value="dUTPase-like"/>
</dbReference>
<keyword evidence="3 6" id="KW-0378">Hydrolase</keyword>
<evidence type="ECO:0000259" key="5">
    <source>
        <dbReference type="Pfam" id="PF00692"/>
    </source>
</evidence>
<dbReference type="InterPro" id="IPR033704">
    <property type="entry name" value="dUTPase_trimeric"/>
</dbReference>
<dbReference type="EMBL" id="KX171212">
    <property type="protein sequence ID" value="ANT44718.1"/>
    <property type="molecule type" value="Genomic_DNA"/>
</dbReference>
<dbReference type="PANTHER" id="PTHR11241:SF0">
    <property type="entry name" value="DEOXYURIDINE 5'-TRIPHOSPHATE NUCLEOTIDOHYDROLASE"/>
    <property type="match status" value="1"/>
</dbReference>
<feature type="domain" description="dUTPase-like" evidence="5">
    <location>
        <begin position="12"/>
        <end position="141"/>
    </location>
</feature>
<dbReference type="NCBIfam" id="NF001862">
    <property type="entry name" value="PRK00601.1"/>
    <property type="match status" value="1"/>
</dbReference>
<evidence type="ECO:0000256" key="1">
    <source>
        <dbReference type="ARBA" id="ARBA00006581"/>
    </source>
</evidence>
<evidence type="ECO:0000256" key="2">
    <source>
        <dbReference type="ARBA" id="ARBA00012379"/>
    </source>
</evidence>
<dbReference type="InterPro" id="IPR036157">
    <property type="entry name" value="dUTPase-like_sf"/>
</dbReference>
<dbReference type="InterPro" id="IPR008181">
    <property type="entry name" value="dUTPase"/>
</dbReference>
<dbReference type="Proteomes" id="UP000224459">
    <property type="component" value="Segment"/>
</dbReference>
<dbReference type="EC" id="3.6.1.23" evidence="2"/>
<dbReference type="Gene3D" id="2.70.40.10">
    <property type="match status" value="1"/>
</dbReference>
<dbReference type="NCBIfam" id="TIGR00576">
    <property type="entry name" value="dut"/>
    <property type="match status" value="1"/>
</dbReference>
<dbReference type="SUPFAM" id="SSF51283">
    <property type="entry name" value="dUTPase-like"/>
    <property type="match status" value="1"/>
</dbReference>
<reference evidence="7" key="1">
    <citation type="submission" date="2016-04" db="EMBL/GenBank/DDBJ databases">
        <authorList>
            <person name="Gasior T."/>
        </authorList>
    </citation>
    <scope>NUCLEOTIDE SEQUENCE [LARGE SCALE GENOMIC DNA]</scope>
</reference>